<keyword evidence="2" id="KW-1185">Reference proteome</keyword>
<dbReference type="Proteomes" id="UP000799755">
    <property type="component" value="Unassembled WGS sequence"/>
</dbReference>
<comment type="caution">
    <text evidence="1">The sequence shown here is derived from an EMBL/GenBank/DDBJ whole genome shotgun (WGS) entry which is preliminary data.</text>
</comment>
<proteinExistence type="predicted"/>
<evidence type="ECO:0000313" key="2">
    <source>
        <dbReference type="Proteomes" id="UP000799755"/>
    </source>
</evidence>
<accession>A0ACB6QNQ0</accession>
<name>A0ACB6QNQ0_9PLEO</name>
<reference evidence="1" key="1">
    <citation type="journal article" date="2020" name="Stud. Mycol.">
        <title>101 Dothideomycetes genomes: a test case for predicting lifestyles and emergence of pathogens.</title>
        <authorList>
            <person name="Haridas S."/>
            <person name="Albert R."/>
            <person name="Binder M."/>
            <person name="Bloem J."/>
            <person name="Labutti K."/>
            <person name="Salamov A."/>
            <person name="Andreopoulos B."/>
            <person name="Baker S."/>
            <person name="Barry K."/>
            <person name="Bills G."/>
            <person name="Bluhm B."/>
            <person name="Cannon C."/>
            <person name="Castanera R."/>
            <person name="Culley D."/>
            <person name="Daum C."/>
            <person name="Ezra D."/>
            <person name="Gonzalez J."/>
            <person name="Henrissat B."/>
            <person name="Kuo A."/>
            <person name="Liang C."/>
            <person name="Lipzen A."/>
            <person name="Lutzoni F."/>
            <person name="Magnuson J."/>
            <person name="Mondo S."/>
            <person name="Nolan M."/>
            <person name="Ohm R."/>
            <person name="Pangilinan J."/>
            <person name="Park H.-J."/>
            <person name="Ramirez L."/>
            <person name="Alfaro M."/>
            <person name="Sun H."/>
            <person name="Tritt A."/>
            <person name="Yoshinaga Y."/>
            <person name="Zwiers L.-H."/>
            <person name="Turgeon B."/>
            <person name="Goodwin S."/>
            <person name="Spatafora J."/>
            <person name="Crous P."/>
            <person name="Grigoriev I."/>
        </authorList>
    </citation>
    <scope>NUCLEOTIDE SEQUENCE</scope>
    <source>
        <strain evidence="1">ATCC 200398</strain>
    </source>
</reference>
<organism evidence="1 2">
    <name type="scientific">Lindgomyces ingoldianus</name>
    <dbReference type="NCBI Taxonomy" id="673940"/>
    <lineage>
        <taxon>Eukaryota</taxon>
        <taxon>Fungi</taxon>
        <taxon>Dikarya</taxon>
        <taxon>Ascomycota</taxon>
        <taxon>Pezizomycotina</taxon>
        <taxon>Dothideomycetes</taxon>
        <taxon>Pleosporomycetidae</taxon>
        <taxon>Pleosporales</taxon>
        <taxon>Lindgomycetaceae</taxon>
        <taxon>Lindgomyces</taxon>
    </lineage>
</organism>
<dbReference type="EMBL" id="MU003517">
    <property type="protein sequence ID" value="KAF2468203.1"/>
    <property type="molecule type" value="Genomic_DNA"/>
</dbReference>
<gene>
    <name evidence="1" type="ORF">BDR25DRAFT_357945</name>
</gene>
<sequence>MLKEYKRTSNDTIVESTLLGVGRETWGLRRSLARRRDLLNLSLTLGTPALRVSGQGNDEQRELPIARSVQSRSRGDGPERLSFRALRCADDGVAGAERFKSSVKVWRSLARSGRRGGPRCGFGSDSKCYWLAVGGVRPATKQNDDLELTGINWGGLIDKFACLEFTSESQSPPQHPGALRAGADRAGHQAPLTQGFPEAAFGMGDIGQSSSLPLAPNLEAVKTPTKKGAAVRYKPNRRNSAFERPSNAKAAKPRVMRLAAHRRPRHQTIHHLAVWLARRANQDAVEAGGRVGLFAFCFGVPPLVCRLVMASQTGPSEFTPKHSLPVWATRRPLNPDFEQRRDLGRFDLNSPVSEVLSAGVLKLNGLQSVEKRWCWKRNCCLGRCARCIHDRKQSRSTLEPLERAPRQPEVKLASPEKLLQLARFCSLTRLLCSLWATARSIACGQDGGLLSYLLRGARPAHSALGAERVRPPANYRGEYLATDSSPELHDVKSLATNHVDAERVPVRVPDKPGDSIAWTEKVFVLCAAWSLQRASFYSLIADDDEATISADTTWWDKSEEPAGLLERRPDVVTGAELPHSALGAAPWVAARALVKRALVGCCTGLVWVACKMTLWDKSGRGGTGDTSRTINHRRPVHWSYLAWQTSFVSIDPHPTLQSQSGYCPQLPSHHCGPASFAAAVSGWVLEPEGRLAFALHGVRSSLPSFSAGVFMQGCRRLVDAQRLPHIDAHSLVASRLPVSPYCIPASALQQLSAARAKMACKASAGRSMQVRATLPVTFRSHVHLEAPPRRPKIQAQVFPRVAVLGTSLSLAVAFLLSFRLTPCRPRFFCTSYSRHNKILESPFLKISKKINFCFQEGVHEWSILFPNPNMQKTDFLKISKRKGAKQCREVMWRNHGEKSSKARGKAVRQSNRLFPGKLVQVFSCIGHLLIVHPQLQELEPHINKLSQHQDIIGTRQRLCAKFRDRDHRATLNSESNLMLSGAANPKSSKNILREWTSPGPTNEDLVVTAWTLTALRQTVLEVGANKVRLRGRRPALSNHEHLLVSDIRATLS</sequence>
<protein>
    <submittedName>
        <fullName evidence="1">Uncharacterized protein</fullName>
    </submittedName>
</protein>
<evidence type="ECO:0000313" key="1">
    <source>
        <dbReference type="EMBL" id="KAF2468203.1"/>
    </source>
</evidence>